<keyword evidence="6" id="KW-0653">Protein transport</keyword>
<comment type="similarity">
    <text evidence="2 10">Belongs to the Tom20 family.</text>
</comment>
<dbReference type="GO" id="GO:0005742">
    <property type="term" value="C:mitochondrial outer membrane translocase complex"/>
    <property type="evidence" value="ECO:0007669"/>
    <property type="project" value="UniProtKB-UniRule"/>
</dbReference>
<evidence type="ECO:0000256" key="9">
    <source>
        <dbReference type="ARBA" id="ARBA00023136"/>
    </source>
</evidence>
<dbReference type="PRINTS" id="PR00351">
    <property type="entry name" value="OM20RECEPTOR"/>
</dbReference>
<dbReference type="RefSeq" id="XP_020070124.1">
    <property type="nucleotide sequence ID" value="XM_020213731.1"/>
</dbReference>
<dbReference type="SUPFAM" id="SSF47157">
    <property type="entry name" value="Mitochondrial import receptor subunit Tom20"/>
    <property type="match status" value="1"/>
</dbReference>
<keyword evidence="9 10" id="KW-0472">Membrane</keyword>
<evidence type="ECO:0000256" key="8">
    <source>
        <dbReference type="ARBA" id="ARBA00023128"/>
    </source>
</evidence>
<dbReference type="PANTHER" id="PTHR12430:SF0">
    <property type="entry name" value="TRANSLOCASE OF OUTER MITOCHONDRIAL MEMBRANE 20"/>
    <property type="match status" value="1"/>
</dbReference>
<protein>
    <submittedName>
        <fullName evidence="11">Protein import receptor MAS20</fullName>
    </submittedName>
</protein>
<dbReference type="GO" id="GO:0030943">
    <property type="term" value="F:mitochondrion targeting sequence binding"/>
    <property type="evidence" value="ECO:0007669"/>
    <property type="project" value="TreeGrafter"/>
</dbReference>
<comment type="subcellular location">
    <subcellularLocation>
        <location evidence="1">Mitochondrion outer membrane</location>
        <topology evidence="1">Single-pass membrane protein</topology>
    </subcellularLocation>
</comment>
<dbReference type="Proteomes" id="UP000094389">
    <property type="component" value="Unassembled WGS sequence"/>
</dbReference>
<keyword evidence="4" id="KW-0812">Transmembrane</keyword>
<dbReference type="PANTHER" id="PTHR12430">
    <property type="entry name" value="MITOCHONDRIAL IMPORT RECEPTOR SUBUNIT TOM20"/>
    <property type="match status" value="1"/>
</dbReference>
<reference evidence="11 12" key="1">
    <citation type="journal article" date="2016" name="Proc. Natl. Acad. Sci. U.S.A.">
        <title>Comparative genomics of biotechnologically important yeasts.</title>
        <authorList>
            <person name="Riley R."/>
            <person name="Haridas S."/>
            <person name="Wolfe K.H."/>
            <person name="Lopes M.R."/>
            <person name="Hittinger C.T."/>
            <person name="Goeker M."/>
            <person name="Salamov A.A."/>
            <person name="Wisecaver J.H."/>
            <person name="Long T.M."/>
            <person name="Calvey C.H."/>
            <person name="Aerts A.L."/>
            <person name="Barry K.W."/>
            <person name="Choi C."/>
            <person name="Clum A."/>
            <person name="Coughlan A.Y."/>
            <person name="Deshpande S."/>
            <person name="Douglass A.P."/>
            <person name="Hanson S.J."/>
            <person name="Klenk H.-P."/>
            <person name="LaButti K.M."/>
            <person name="Lapidus A."/>
            <person name="Lindquist E.A."/>
            <person name="Lipzen A.M."/>
            <person name="Meier-Kolthoff J.P."/>
            <person name="Ohm R.A."/>
            <person name="Otillar R.P."/>
            <person name="Pangilinan J.L."/>
            <person name="Peng Y."/>
            <person name="Rokas A."/>
            <person name="Rosa C.A."/>
            <person name="Scheuner C."/>
            <person name="Sibirny A.A."/>
            <person name="Slot J.C."/>
            <person name="Stielow J.B."/>
            <person name="Sun H."/>
            <person name="Kurtzman C.P."/>
            <person name="Blackwell M."/>
            <person name="Grigoriev I.V."/>
            <person name="Jeffries T.W."/>
        </authorList>
    </citation>
    <scope>NUCLEOTIDE SEQUENCE [LARGE SCALE GENOMIC DNA]</scope>
    <source>
        <strain evidence="12">ATCC 18201 / CBS 1600 / BCRC 20928 / JCM 3617 / NBRC 0987 / NRRL Y-1542</strain>
    </source>
</reference>
<evidence type="ECO:0000256" key="5">
    <source>
        <dbReference type="ARBA" id="ARBA00022787"/>
    </source>
</evidence>
<evidence type="ECO:0000256" key="4">
    <source>
        <dbReference type="ARBA" id="ARBA00022692"/>
    </source>
</evidence>
<dbReference type="EMBL" id="KV453932">
    <property type="protein sequence ID" value="ODV73085.1"/>
    <property type="molecule type" value="Genomic_DNA"/>
</dbReference>
<evidence type="ECO:0000256" key="6">
    <source>
        <dbReference type="ARBA" id="ARBA00022927"/>
    </source>
</evidence>
<dbReference type="GO" id="GO:0030150">
    <property type="term" value="P:protein import into mitochondrial matrix"/>
    <property type="evidence" value="ECO:0007669"/>
    <property type="project" value="TreeGrafter"/>
</dbReference>
<evidence type="ECO:0000313" key="12">
    <source>
        <dbReference type="Proteomes" id="UP000094389"/>
    </source>
</evidence>
<keyword evidence="7" id="KW-1133">Transmembrane helix</keyword>
<keyword evidence="12" id="KW-1185">Reference proteome</keyword>
<evidence type="ECO:0000256" key="1">
    <source>
        <dbReference type="ARBA" id="ARBA00004572"/>
    </source>
</evidence>
<dbReference type="GO" id="GO:0006886">
    <property type="term" value="P:intracellular protein transport"/>
    <property type="evidence" value="ECO:0007669"/>
    <property type="project" value="InterPro"/>
</dbReference>
<dbReference type="Gene3D" id="1.20.960.10">
    <property type="entry name" value="Mitochondrial outer membrane translocase complex, subunit Tom20 domain"/>
    <property type="match status" value="1"/>
</dbReference>
<sequence length="160" mass="17912">MSKFTAAVATFGALALGYAVYFDYARRHDPEFRKRIQKNNEKYAKAKEAAAHKVKTAQIEVVQKKLMESLANEPIPTEPAQKESYFMTQVTTAEQLAAVPGKEIDSALAFYRALAVYPNPTDILNVYQTSVPKHIYEYIIMMMALNPPLSVASFLGEEAE</sequence>
<evidence type="ECO:0000256" key="10">
    <source>
        <dbReference type="PIRNR" id="PIRNR037707"/>
    </source>
</evidence>
<proteinExistence type="inferred from homology"/>
<keyword evidence="8 10" id="KW-0496">Mitochondrion</keyword>
<evidence type="ECO:0000256" key="2">
    <source>
        <dbReference type="ARBA" id="ARBA00005792"/>
    </source>
</evidence>
<dbReference type="PIRSF" id="PIRSF037707">
    <property type="entry name" value="MAS20_rcpt"/>
    <property type="match status" value="1"/>
</dbReference>
<gene>
    <name evidence="11" type="ORF">CYBJADRAFT_162964</name>
</gene>
<dbReference type="Pfam" id="PF02064">
    <property type="entry name" value="MAS20"/>
    <property type="match status" value="1"/>
</dbReference>
<dbReference type="AlphaFoldDB" id="A0A1E4S0R3"/>
<dbReference type="InterPro" id="IPR002056">
    <property type="entry name" value="MAS20"/>
</dbReference>
<dbReference type="GO" id="GO:0008320">
    <property type="term" value="F:protein transmembrane transporter activity"/>
    <property type="evidence" value="ECO:0007669"/>
    <property type="project" value="TreeGrafter"/>
</dbReference>
<dbReference type="OrthoDB" id="2154253at2759"/>
<dbReference type="OMA" id="PPPIFQI"/>
<evidence type="ECO:0000256" key="7">
    <source>
        <dbReference type="ARBA" id="ARBA00022989"/>
    </source>
</evidence>
<organism evidence="11 12">
    <name type="scientific">Cyberlindnera jadinii (strain ATCC 18201 / CBS 1600 / BCRC 20928 / JCM 3617 / NBRC 0987 / NRRL Y-1542)</name>
    <name type="common">Torula yeast</name>
    <name type="synonym">Candida utilis</name>
    <dbReference type="NCBI Taxonomy" id="983966"/>
    <lineage>
        <taxon>Eukaryota</taxon>
        <taxon>Fungi</taxon>
        <taxon>Dikarya</taxon>
        <taxon>Ascomycota</taxon>
        <taxon>Saccharomycotina</taxon>
        <taxon>Saccharomycetes</taxon>
        <taxon>Phaffomycetales</taxon>
        <taxon>Phaffomycetaceae</taxon>
        <taxon>Cyberlindnera</taxon>
    </lineage>
</organism>
<accession>A0A1E4S0R3</accession>
<dbReference type="GO" id="GO:0016031">
    <property type="term" value="P:tRNA import into mitochondrion"/>
    <property type="evidence" value="ECO:0007669"/>
    <property type="project" value="TreeGrafter"/>
</dbReference>
<keyword evidence="5 10" id="KW-1000">Mitochondrion outer membrane</keyword>
<dbReference type="InterPro" id="IPR023392">
    <property type="entry name" value="Tom20_dom_sf"/>
</dbReference>
<dbReference type="GO" id="GO:0006605">
    <property type="term" value="P:protein targeting"/>
    <property type="evidence" value="ECO:0007669"/>
    <property type="project" value="InterPro"/>
</dbReference>
<keyword evidence="11" id="KW-0675">Receptor</keyword>
<evidence type="ECO:0000313" key="11">
    <source>
        <dbReference type="EMBL" id="ODV73085.1"/>
    </source>
</evidence>
<dbReference type="GeneID" id="30988127"/>
<evidence type="ECO:0000256" key="3">
    <source>
        <dbReference type="ARBA" id="ARBA00022448"/>
    </source>
</evidence>
<keyword evidence="3" id="KW-0813">Transport</keyword>
<dbReference type="STRING" id="983966.A0A1E4S0R3"/>
<name>A0A1E4S0R3_CYBJN</name>